<protein>
    <recommendedName>
        <fullName evidence="3">F-box domain-containing protein</fullName>
    </recommendedName>
</protein>
<reference evidence="1 2" key="1">
    <citation type="submission" date="2014-04" db="EMBL/GenBank/DDBJ databases">
        <title>Evolutionary Origins and Diversification of the Mycorrhizal Mutualists.</title>
        <authorList>
            <consortium name="DOE Joint Genome Institute"/>
            <consortium name="Mycorrhizal Genomics Consortium"/>
            <person name="Kohler A."/>
            <person name="Kuo A."/>
            <person name="Nagy L.G."/>
            <person name="Floudas D."/>
            <person name="Copeland A."/>
            <person name="Barry K.W."/>
            <person name="Cichocki N."/>
            <person name="Veneault-Fourrey C."/>
            <person name="LaButti K."/>
            <person name="Lindquist E.A."/>
            <person name="Lipzen A."/>
            <person name="Lundell T."/>
            <person name="Morin E."/>
            <person name="Murat C."/>
            <person name="Riley R."/>
            <person name="Ohm R."/>
            <person name="Sun H."/>
            <person name="Tunlid A."/>
            <person name="Henrissat B."/>
            <person name="Grigoriev I.V."/>
            <person name="Hibbett D.S."/>
            <person name="Martin F."/>
        </authorList>
    </citation>
    <scope>NUCLEOTIDE SEQUENCE [LARGE SCALE GENOMIC DNA]</scope>
    <source>
        <strain evidence="1 2">Koide BX008</strain>
    </source>
</reference>
<dbReference type="InParanoid" id="A0A0C2X017"/>
<dbReference type="Proteomes" id="UP000054549">
    <property type="component" value="Unassembled WGS sequence"/>
</dbReference>
<dbReference type="EMBL" id="KN818276">
    <property type="protein sequence ID" value="KIL61993.1"/>
    <property type="molecule type" value="Genomic_DNA"/>
</dbReference>
<proteinExistence type="predicted"/>
<accession>A0A0C2X017</accession>
<evidence type="ECO:0008006" key="3">
    <source>
        <dbReference type="Google" id="ProtNLM"/>
    </source>
</evidence>
<dbReference type="AlphaFoldDB" id="A0A0C2X017"/>
<keyword evidence="2" id="KW-1185">Reference proteome</keyword>
<evidence type="ECO:0000313" key="2">
    <source>
        <dbReference type="Proteomes" id="UP000054549"/>
    </source>
</evidence>
<gene>
    <name evidence="1" type="ORF">M378DRAFT_166133</name>
</gene>
<name>A0A0C2X017_AMAMK</name>
<organism evidence="1 2">
    <name type="scientific">Amanita muscaria (strain Koide BX008)</name>
    <dbReference type="NCBI Taxonomy" id="946122"/>
    <lineage>
        <taxon>Eukaryota</taxon>
        <taxon>Fungi</taxon>
        <taxon>Dikarya</taxon>
        <taxon>Basidiomycota</taxon>
        <taxon>Agaricomycotina</taxon>
        <taxon>Agaricomycetes</taxon>
        <taxon>Agaricomycetidae</taxon>
        <taxon>Agaricales</taxon>
        <taxon>Pluteineae</taxon>
        <taxon>Amanitaceae</taxon>
        <taxon>Amanita</taxon>
    </lineage>
</organism>
<dbReference type="OrthoDB" id="3030719at2759"/>
<dbReference type="STRING" id="946122.A0A0C2X017"/>
<dbReference type="HOGENOM" id="CLU_052988_0_0_1"/>
<sequence length="453" mass="51992">MAISKVPAEVLAEIFHLLCKKSILLRELNNSYCKEDFPWAVGLVCRQWRTAFLSYPPIWASLKLSDGYYDTSRIQIPVTRSESYAKEINRRLALYLERSGEYPLTLDILLWSDHNKSFTMMALEMLSACSHRWQNAKFWLFRDWPVDGLLPCKGELPTLEWLDIRFSGNFKHTRGMFEVAPRLTHAYFGPWAKHYGWILPWTQLTALILRLNVDSVIENGDVPNLLPMLHNIKELRFRFDHADEMDFEGGFPQIAPTSLNQLRILEVPHPAFLSLFEAPSLCEIYFVDLQQDYYAPLDVHGEISSLIQRSSCRIRKLSFRSSRKLYVGTLEDVEELVIDYPHFHGVCSSIDISSLPNLRLLTIICSIGGSFDASMSCLTTALKSAIVPTRSERSSGTHVSLLERVIVGLHCDYEESTISKRFLEIAKETVKEIAKKIADEWPVVVVRTQRSEV</sequence>
<evidence type="ECO:0000313" key="1">
    <source>
        <dbReference type="EMBL" id="KIL61993.1"/>
    </source>
</evidence>